<dbReference type="HAMAP" id="MF_01498">
    <property type="entry name" value="RadA_bact"/>
    <property type="match status" value="1"/>
</dbReference>
<keyword evidence="7 11" id="KW-0067">ATP-binding</keyword>
<dbReference type="SUPFAM" id="SSF54211">
    <property type="entry name" value="Ribosomal protein S5 domain 2-like"/>
    <property type="match status" value="1"/>
</dbReference>
<dbReference type="SUPFAM" id="SSF52540">
    <property type="entry name" value="P-loop containing nucleoside triphosphate hydrolases"/>
    <property type="match status" value="1"/>
</dbReference>
<comment type="function">
    <text evidence="11">Plays a role in repairing double-strand DNA breaks, probably involving stabilizing or processing branched DNA or blocked replication forks.</text>
</comment>
<dbReference type="CDD" id="cd01121">
    <property type="entry name" value="RadA_SMS_N"/>
    <property type="match status" value="1"/>
</dbReference>
<feature type="compositionally biased region" description="Gly residues" evidence="14">
    <location>
        <begin position="44"/>
        <end position="55"/>
    </location>
</feature>
<evidence type="ECO:0000256" key="5">
    <source>
        <dbReference type="ARBA" id="ARBA00022801"/>
    </source>
</evidence>
<keyword evidence="5" id="KW-0378">Hydrolase</keyword>
<dbReference type="InterPro" id="IPR004504">
    <property type="entry name" value="DNA_repair_RadA"/>
</dbReference>
<dbReference type="Gene3D" id="3.40.50.300">
    <property type="entry name" value="P-loop containing nucleotide triphosphate hydrolases"/>
    <property type="match status" value="1"/>
</dbReference>
<dbReference type="Pfam" id="PF13541">
    <property type="entry name" value="ChlI"/>
    <property type="match status" value="1"/>
</dbReference>
<dbReference type="GO" id="GO:0008270">
    <property type="term" value="F:zinc ion binding"/>
    <property type="evidence" value="ECO:0007669"/>
    <property type="project" value="UniProtKB-KW"/>
</dbReference>
<evidence type="ECO:0000256" key="13">
    <source>
        <dbReference type="RuleBase" id="RU003555"/>
    </source>
</evidence>
<keyword evidence="3 11" id="KW-0227">DNA damage</keyword>
<evidence type="ECO:0000256" key="4">
    <source>
        <dbReference type="ARBA" id="ARBA00022771"/>
    </source>
</evidence>
<feature type="binding site" evidence="11">
    <location>
        <begin position="98"/>
        <end position="105"/>
    </location>
    <ligand>
        <name>ATP</name>
        <dbReference type="ChEBI" id="CHEBI:30616"/>
    </ligand>
</feature>
<sequence>MAKTRTIYICQQCGSQQSRWMGKCPDCGTWDSLVEQTERKEPAGGRGRGPIGAGGMNQPVPLREVPTGGFERLPVLGDEFARVLGGGMVPGSLVLIGGDPGIGKTTILSQVAAQFADQVGPALYISAEESIQQIKLRAGRMGLDPERLLVYSETSLDSILEQIANVRPKLVVVDSIQTVYLEELTSAAGSVSQVREGALRLLRLAKDTGIPMFLVGHVTKEGAIAGPRVLEHIVDVVLYLEGERFHQYRLLRGVKNRFGSTDEVGVFEMTEGGLREVPNPSQVFLAERSVGTPGSAVAVTMEGTRPLLVEVQALTANTNSAQPRRTSNGFDMNRLLMLTAVLSKRVGLPLFNQDIYVNIVGGLRITEPAADLAVAIAIASSYRNQRVHSDLVLVGEIGLSGELRSTSQLDRRLSEAAKLGFARSLYPRTSAPPKVEGLRLAEVRSVADAVDLALERGAARGNESDDD</sequence>
<evidence type="ECO:0000256" key="2">
    <source>
        <dbReference type="ARBA" id="ARBA00022741"/>
    </source>
</evidence>
<comment type="caution">
    <text evidence="16">The sequence shown here is derived from an EMBL/GenBank/DDBJ whole genome shotgun (WGS) entry which is preliminary data.</text>
</comment>
<feature type="region of interest" description="Lon-protease-like" evidence="11">
    <location>
        <begin position="354"/>
        <end position="467"/>
    </location>
</feature>
<evidence type="ECO:0000256" key="8">
    <source>
        <dbReference type="ARBA" id="ARBA00023016"/>
    </source>
</evidence>
<dbReference type="Proteomes" id="UP000050509">
    <property type="component" value="Unassembled WGS sequence"/>
</dbReference>
<dbReference type="InterPro" id="IPR014721">
    <property type="entry name" value="Ribsml_uS5_D2-typ_fold_subgr"/>
</dbReference>
<feature type="domain" description="RecA family profile 1" evidence="15">
    <location>
        <begin position="69"/>
        <end position="218"/>
    </location>
</feature>
<keyword evidence="2 11" id="KW-0547">Nucleotide-binding</keyword>
<dbReference type="SMART" id="SM00382">
    <property type="entry name" value="AAA"/>
    <property type="match status" value="1"/>
</dbReference>
<keyword evidence="4 13" id="KW-0863">Zinc-finger</keyword>
<evidence type="ECO:0000313" key="16">
    <source>
        <dbReference type="EMBL" id="KPV54606.1"/>
    </source>
</evidence>
<proteinExistence type="inferred from homology"/>
<evidence type="ECO:0000256" key="6">
    <source>
        <dbReference type="ARBA" id="ARBA00022833"/>
    </source>
</evidence>
<organism evidence="16 17">
    <name type="scientific">Kouleothrix aurantiaca</name>
    <dbReference type="NCBI Taxonomy" id="186479"/>
    <lineage>
        <taxon>Bacteria</taxon>
        <taxon>Bacillati</taxon>
        <taxon>Chloroflexota</taxon>
        <taxon>Chloroflexia</taxon>
        <taxon>Chloroflexales</taxon>
        <taxon>Roseiflexineae</taxon>
        <taxon>Roseiflexaceae</taxon>
        <taxon>Kouleothrix</taxon>
    </lineage>
</organism>
<evidence type="ECO:0000256" key="7">
    <source>
        <dbReference type="ARBA" id="ARBA00022840"/>
    </source>
</evidence>
<evidence type="ECO:0000259" key="15">
    <source>
        <dbReference type="PROSITE" id="PS50162"/>
    </source>
</evidence>
<dbReference type="InterPro" id="IPR020568">
    <property type="entry name" value="Ribosomal_Su5_D2-typ_SF"/>
</dbReference>
<dbReference type="FunFam" id="3.40.50.300:FF:000050">
    <property type="entry name" value="DNA repair protein RadA"/>
    <property type="match status" value="1"/>
</dbReference>
<evidence type="ECO:0000256" key="9">
    <source>
        <dbReference type="ARBA" id="ARBA00023125"/>
    </source>
</evidence>
<keyword evidence="17" id="KW-1185">Reference proteome</keyword>
<dbReference type="PROSITE" id="PS50162">
    <property type="entry name" value="RECA_2"/>
    <property type="match status" value="1"/>
</dbReference>
<keyword evidence="8 11" id="KW-0346">Stress response</keyword>
<dbReference type="GO" id="GO:0003684">
    <property type="term" value="F:damaged DNA binding"/>
    <property type="evidence" value="ECO:0007669"/>
    <property type="project" value="InterPro"/>
</dbReference>
<comment type="domain">
    <text evidence="11">The middle region has homology to RecA with ATPase motifs including the RadA KNRFG motif, while the C-terminus is homologous to Lon protease.</text>
</comment>
<dbReference type="GO" id="GO:0005524">
    <property type="term" value="F:ATP binding"/>
    <property type="evidence" value="ECO:0007669"/>
    <property type="project" value="UniProtKB-UniRule"/>
</dbReference>
<keyword evidence="10 11" id="KW-0234">DNA repair</keyword>
<name>A0A0P9FD26_9CHLR</name>
<comment type="function">
    <text evidence="13">DNA-dependent ATPase involved in processing of recombination intermediates, plays a role in repairing DNA breaks. Stimulates the branch migration of RecA-mediated strand transfer reactions, allowing the 3' invading strand to extend heteroduplex DNA faster. Binds ssDNA in the presence of ADP but not other nucleotides, has ATPase activity that is stimulated by ssDNA and various branched DNA structures, but inhibited by SSB. Does not have RecA's homology-searching function.</text>
</comment>
<dbReference type="Pfam" id="PF13481">
    <property type="entry name" value="AAA_25"/>
    <property type="match status" value="1"/>
</dbReference>
<dbReference type="Pfam" id="PF18073">
    <property type="entry name" value="Zn_ribbon_LapB"/>
    <property type="match status" value="1"/>
</dbReference>
<feature type="region of interest" description="Disordered" evidence="14">
    <location>
        <begin position="37"/>
        <end position="59"/>
    </location>
</feature>
<feature type="short sequence motif" description="RadA KNRFG motif" evidence="11">
    <location>
        <begin position="255"/>
        <end position="259"/>
    </location>
</feature>
<evidence type="ECO:0000256" key="3">
    <source>
        <dbReference type="ARBA" id="ARBA00022763"/>
    </source>
</evidence>
<dbReference type="GO" id="GO:0005829">
    <property type="term" value="C:cytosol"/>
    <property type="evidence" value="ECO:0007669"/>
    <property type="project" value="TreeGrafter"/>
</dbReference>
<evidence type="ECO:0000256" key="10">
    <source>
        <dbReference type="ARBA" id="ARBA00023204"/>
    </source>
</evidence>
<dbReference type="PANTHER" id="PTHR32472">
    <property type="entry name" value="DNA REPAIR PROTEIN RADA"/>
    <property type="match status" value="1"/>
</dbReference>
<dbReference type="InterPro" id="IPR027417">
    <property type="entry name" value="P-loop_NTPase"/>
</dbReference>
<dbReference type="InterPro" id="IPR041166">
    <property type="entry name" value="Rubredoxin_2"/>
</dbReference>
<dbReference type="Gene3D" id="3.30.230.10">
    <property type="match status" value="1"/>
</dbReference>
<evidence type="ECO:0000256" key="11">
    <source>
        <dbReference type="HAMAP-Rule" id="MF_01498"/>
    </source>
</evidence>
<keyword evidence="1 11" id="KW-0479">Metal-binding</keyword>
<dbReference type="GO" id="GO:0016787">
    <property type="term" value="F:hydrolase activity"/>
    <property type="evidence" value="ECO:0007669"/>
    <property type="project" value="UniProtKB-KW"/>
</dbReference>
<keyword evidence="6 13" id="KW-0862">Zinc</keyword>
<dbReference type="PATRIC" id="fig|186479.3.peg.6874"/>
<dbReference type="InterPro" id="IPR020588">
    <property type="entry name" value="RecA_ATP-bd"/>
</dbReference>
<dbReference type="EMBL" id="LJCR01000033">
    <property type="protein sequence ID" value="KPV54606.1"/>
    <property type="molecule type" value="Genomic_DNA"/>
</dbReference>
<dbReference type="NCBIfam" id="TIGR00416">
    <property type="entry name" value="sms"/>
    <property type="match status" value="1"/>
</dbReference>
<accession>A0A0P9FD26</accession>
<comment type="similarity">
    <text evidence="11 13">Belongs to the RecA family. RadA subfamily.</text>
</comment>
<dbReference type="PRINTS" id="PR01874">
    <property type="entry name" value="DNAREPAIRADA"/>
</dbReference>
<keyword evidence="9 11" id="KW-0238">DNA-binding</keyword>
<evidence type="ECO:0000313" key="17">
    <source>
        <dbReference type="Proteomes" id="UP000050509"/>
    </source>
</evidence>
<evidence type="ECO:0000256" key="1">
    <source>
        <dbReference type="ARBA" id="ARBA00022723"/>
    </source>
</evidence>
<dbReference type="GO" id="GO:0140664">
    <property type="term" value="F:ATP-dependent DNA damage sensor activity"/>
    <property type="evidence" value="ECO:0007669"/>
    <property type="project" value="InterPro"/>
</dbReference>
<reference evidence="16 17" key="1">
    <citation type="submission" date="2015-09" db="EMBL/GenBank/DDBJ databases">
        <title>Draft genome sequence of Kouleothrix aurantiaca JCM 19913.</title>
        <authorList>
            <person name="Hemp J."/>
        </authorList>
    </citation>
    <scope>NUCLEOTIDE SEQUENCE [LARGE SCALE GENOMIC DNA]</scope>
    <source>
        <strain evidence="16 17">COM-B</strain>
    </source>
</reference>
<dbReference type="InterPro" id="IPR003593">
    <property type="entry name" value="AAA+_ATPase"/>
</dbReference>
<protein>
    <recommendedName>
        <fullName evidence="11 12">DNA repair protein RadA</fullName>
    </recommendedName>
</protein>
<dbReference type="AlphaFoldDB" id="A0A0P9FD26"/>
<gene>
    <name evidence="11" type="primary">radA</name>
    <name evidence="16" type="ORF">SE17_02715</name>
</gene>
<dbReference type="GO" id="GO:0000725">
    <property type="term" value="P:recombinational repair"/>
    <property type="evidence" value="ECO:0007669"/>
    <property type="project" value="UniProtKB-UniRule"/>
</dbReference>
<evidence type="ECO:0000256" key="14">
    <source>
        <dbReference type="SAM" id="MobiDB-lite"/>
    </source>
</evidence>
<evidence type="ECO:0000256" key="12">
    <source>
        <dbReference type="NCBIfam" id="TIGR00416"/>
    </source>
</evidence>
<dbReference type="PANTHER" id="PTHR32472:SF10">
    <property type="entry name" value="DNA REPAIR PROTEIN RADA-LIKE PROTEIN"/>
    <property type="match status" value="1"/>
</dbReference>